<dbReference type="GO" id="GO:0016987">
    <property type="term" value="F:sigma factor activity"/>
    <property type="evidence" value="ECO:0007669"/>
    <property type="project" value="UniProtKB-KW"/>
</dbReference>
<dbReference type="Gene3D" id="1.10.1740.10">
    <property type="match status" value="1"/>
</dbReference>
<keyword evidence="4" id="KW-0804">Transcription</keyword>
<dbReference type="Proteomes" id="UP000186670">
    <property type="component" value="Unassembled WGS sequence"/>
</dbReference>
<evidence type="ECO:0000259" key="6">
    <source>
        <dbReference type="Pfam" id="PF08281"/>
    </source>
</evidence>
<evidence type="ECO:0000256" key="2">
    <source>
        <dbReference type="ARBA" id="ARBA00023015"/>
    </source>
</evidence>
<dbReference type="Pfam" id="PF08281">
    <property type="entry name" value="Sigma70_r4_2"/>
    <property type="match status" value="1"/>
</dbReference>
<evidence type="ECO:0000259" key="5">
    <source>
        <dbReference type="Pfam" id="PF04542"/>
    </source>
</evidence>
<evidence type="ECO:0000256" key="4">
    <source>
        <dbReference type="ARBA" id="ARBA00023163"/>
    </source>
</evidence>
<feature type="domain" description="RNA polymerase sigma-70 region 2" evidence="5">
    <location>
        <begin position="26"/>
        <end position="93"/>
    </location>
</feature>
<proteinExistence type="inferred from homology"/>
<name>A0A1F5ELB1_9BACT</name>
<evidence type="ECO:0008006" key="9">
    <source>
        <dbReference type="Google" id="ProtNLM"/>
    </source>
</evidence>
<protein>
    <recommendedName>
        <fullName evidence="9">RNA polymerase sigma factor</fullName>
    </recommendedName>
</protein>
<sequence>MEDSQKTDEELVTLSLQNRDFFAYIVDRYEEKLFRYIKRITNLRKDDLPDILQDVFIKVYQNLNDYDSNLSFSSWIYRIAHNQVIDNYRKNKSRPQGNYIDVDDKILENIVNDFDFIKDIDLKYLKVHIQEILEKLDEKYREILILKFFEQKDYKEISDILKKPMGTVATLINRAKKQFKEEFEKTNIKL</sequence>
<keyword evidence="2" id="KW-0805">Transcription regulation</keyword>
<dbReference type="InterPro" id="IPR013249">
    <property type="entry name" value="RNA_pol_sigma70_r4_t2"/>
</dbReference>
<dbReference type="InterPro" id="IPR007627">
    <property type="entry name" value="RNA_pol_sigma70_r2"/>
</dbReference>
<dbReference type="Pfam" id="PF04542">
    <property type="entry name" value="Sigma70_r2"/>
    <property type="match status" value="1"/>
</dbReference>
<comment type="caution">
    <text evidence="7">The sequence shown here is derived from an EMBL/GenBank/DDBJ whole genome shotgun (WGS) entry which is preliminary data.</text>
</comment>
<feature type="domain" description="RNA polymerase sigma factor 70 region 4 type 2" evidence="6">
    <location>
        <begin position="129"/>
        <end position="178"/>
    </location>
</feature>
<gene>
    <name evidence="7" type="ORF">A2811_01400</name>
</gene>
<dbReference type="InterPro" id="IPR039425">
    <property type="entry name" value="RNA_pol_sigma-70-like"/>
</dbReference>
<dbReference type="PANTHER" id="PTHR43133">
    <property type="entry name" value="RNA POLYMERASE ECF-TYPE SIGMA FACTO"/>
    <property type="match status" value="1"/>
</dbReference>
<dbReference type="NCBIfam" id="TIGR02937">
    <property type="entry name" value="sigma70-ECF"/>
    <property type="match status" value="1"/>
</dbReference>
<dbReference type="SUPFAM" id="SSF88659">
    <property type="entry name" value="Sigma3 and sigma4 domains of RNA polymerase sigma factors"/>
    <property type="match status" value="1"/>
</dbReference>
<organism evidence="7 8">
    <name type="scientific">Candidatus Campbellbacteria bacterium RIFCSPHIGHO2_01_FULL_34_10</name>
    <dbReference type="NCBI Taxonomy" id="1797577"/>
    <lineage>
        <taxon>Bacteria</taxon>
        <taxon>Candidatus Campbelliibacteriota</taxon>
    </lineage>
</organism>
<dbReference type="InterPro" id="IPR013325">
    <property type="entry name" value="RNA_pol_sigma_r2"/>
</dbReference>
<dbReference type="InterPro" id="IPR013324">
    <property type="entry name" value="RNA_pol_sigma_r3/r4-like"/>
</dbReference>
<evidence type="ECO:0000313" key="8">
    <source>
        <dbReference type="Proteomes" id="UP000186670"/>
    </source>
</evidence>
<dbReference type="Gene3D" id="1.10.10.10">
    <property type="entry name" value="Winged helix-like DNA-binding domain superfamily/Winged helix DNA-binding domain"/>
    <property type="match status" value="1"/>
</dbReference>
<keyword evidence="3" id="KW-0731">Sigma factor</keyword>
<evidence type="ECO:0000256" key="1">
    <source>
        <dbReference type="ARBA" id="ARBA00010641"/>
    </source>
</evidence>
<reference evidence="7 8" key="1">
    <citation type="journal article" date="2016" name="Nat. Commun.">
        <title>Thousands of microbial genomes shed light on interconnected biogeochemical processes in an aquifer system.</title>
        <authorList>
            <person name="Anantharaman K."/>
            <person name="Brown C.T."/>
            <person name="Hug L.A."/>
            <person name="Sharon I."/>
            <person name="Castelle C.J."/>
            <person name="Probst A.J."/>
            <person name="Thomas B.C."/>
            <person name="Singh A."/>
            <person name="Wilkins M.J."/>
            <person name="Karaoz U."/>
            <person name="Brodie E.L."/>
            <person name="Williams K.H."/>
            <person name="Hubbard S.S."/>
            <person name="Banfield J.F."/>
        </authorList>
    </citation>
    <scope>NUCLEOTIDE SEQUENCE [LARGE SCALE GENOMIC DNA]</scope>
</reference>
<comment type="similarity">
    <text evidence="1">Belongs to the sigma-70 factor family. ECF subfamily.</text>
</comment>
<dbReference type="InterPro" id="IPR014284">
    <property type="entry name" value="RNA_pol_sigma-70_dom"/>
</dbReference>
<dbReference type="GO" id="GO:0003677">
    <property type="term" value="F:DNA binding"/>
    <property type="evidence" value="ECO:0007669"/>
    <property type="project" value="InterPro"/>
</dbReference>
<dbReference type="EMBL" id="MEZZ01000038">
    <property type="protein sequence ID" value="OGD68202.1"/>
    <property type="molecule type" value="Genomic_DNA"/>
</dbReference>
<dbReference type="CDD" id="cd06171">
    <property type="entry name" value="Sigma70_r4"/>
    <property type="match status" value="1"/>
</dbReference>
<dbReference type="InterPro" id="IPR036388">
    <property type="entry name" value="WH-like_DNA-bd_sf"/>
</dbReference>
<evidence type="ECO:0000256" key="3">
    <source>
        <dbReference type="ARBA" id="ARBA00023082"/>
    </source>
</evidence>
<dbReference type="GO" id="GO:0006352">
    <property type="term" value="P:DNA-templated transcription initiation"/>
    <property type="evidence" value="ECO:0007669"/>
    <property type="project" value="InterPro"/>
</dbReference>
<dbReference type="PANTHER" id="PTHR43133:SF51">
    <property type="entry name" value="RNA POLYMERASE SIGMA FACTOR"/>
    <property type="match status" value="1"/>
</dbReference>
<evidence type="ECO:0000313" key="7">
    <source>
        <dbReference type="EMBL" id="OGD68202.1"/>
    </source>
</evidence>
<accession>A0A1F5ELB1</accession>
<dbReference type="AlphaFoldDB" id="A0A1F5ELB1"/>
<dbReference type="SUPFAM" id="SSF88946">
    <property type="entry name" value="Sigma2 domain of RNA polymerase sigma factors"/>
    <property type="match status" value="1"/>
</dbReference>